<comment type="caution">
    <text evidence="2">The sequence shown here is derived from an EMBL/GenBank/DDBJ whole genome shotgun (WGS) entry which is preliminary data.</text>
</comment>
<reference evidence="2" key="1">
    <citation type="submission" date="2023-06" db="EMBL/GenBank/DDBJ databases">
        <title>Genomic of Parafulvivirga corallium.</title>
        <authorList>
            <person name="Wang G."/>
        </authorList>
    </citation>
    <scope>NUCLEOTIDE SEQUENCE</scope>
    <source>
        <strain evidence="2">BMA10</strain>
    </source>
</reference>
<dbReference type="Proteomes" id="UP001172082">
    <property type="component" value="Unassembled WGS sequence"/>
</dbReference>
<organism evidence="2 3">
    <name type="scientific">Splendidivirga corallicola</name>
    <dbReference type="NCBI Taxonomy" id="3051826"/>
    <lineage>
        <taxon>Bacteria</taxon>
        <taxon>Pseudomonadati</taxon>
        <taxon>Bacteroidota</taxon>
        <taxon>Cytophagia</taxon>
        <taxon>Cytophagales</taxon>
        <taxon>Splendidivirgaceae</taxon>
        <taxon>Splendidivirga</taxon>
    </lineage>
</organism>
<evidence type="ECO:0000259" key="1">
    <source>
        <dbReference type="PROSITE" id="PS50075"/>
    </source>
</evidence>
<dbReference type="SUPFAM" id="SSF47336">
    <property type="entry name" value="ACP-like"/>
    <property type="match status" value="1"/>
</dbReference>
<dbReference type="RefSeq" id="WP_346752295.1">
    <property type="nucleotide sequence ID" value="NZ_JAUJEA010000004.1"/>
</dbReference>
<dbReference type="InterPro" id="IPR009081">
    <property type="entry name" value="PP-bd_ACP"/>
</dbReference>
<feature type="domain" description="Carrier" evidence="1">
    <location>
        <begin position="3"/>
        <end position="81"/>
    </location>
</feature>
<accession>A0ABT8KNH4</accession>
<gene>
    <name evidence="2" type="ORF">QQ008_12865</name>
</gene>
<dbReference type="EMBL" id="JAUJEA010000004">
    <property type="protein sequence ID" value="MDN5202269.1"/>
    <property type="molecule type" value="Genomic_DNA"/>
</dbReference>
<name>A0ABT8KNH4_9BACT</name>
<evidence type="ECO:0000313" key="3">
    <source>
        <dbReference type="Proteomes" id="UP001172082"/>
    </source>
</evidence>
<proteinExistence type="predicted"/>
<dbReference type="Pfam" id="PF00550">
    <property type="entry name" value="PP-binding"/>
    <property type="match status" value="1"/>
</dbReference>
<keyword evidence="3" id="KW-1185">Reference proteome</keyword>
<sequence>MESTRDKIKKYIINKIMFESDESLLGCSESLLEKGIVDSLAIVNLVSFVENEFDVKISNDDITIQNFESVEAISNLVEKSLQQQD</sequence>
<protein>
    <submittedName>
        <fullName evidence="2">Phosphopantetheine-binding protein</fullName>
    </submittedName>
</protein>
<dbReference type="Gene3D" id="1.10.1200.10">
    <property type="entry name" value="ACP-like"/>
    <property type="match status" value="1"/>
</dbReference>
<dbReference type="PROSITE" id="PS50075">
    <property type="entry name" value="CARRIER"/>
    <property type="match status" value="1"/>
</dbReference>
<dbReference type="InterPro" id="IPR036736">
    <property type="entry name" value="ACP-like_sf"/>
</dbReference>
<evidence type="ECO:0000313" key="2">
    <source>
        <dbReference type="EMBL" id="MDN5202269.1"/>
    </source>
</evidence>